<protein>
    <recommendedName>
        <fullName evidence="1">Metallo-beta-lactamase domain-containing protein</fullName>
    </recommendedName>
</protein>
<feature type="domain" description="Metallo-beta-lactamase" evidence="1">
    <location>
        <begin position="17"/>
        <end position="191"/>
    </location>
</feature>
<feature type="non-terminal residue" evidence="2">
    <location>
        <position position="1"/>
    </location>
</feature>
<sequence length="216" mass="24731">VAVEVREEDHFDVRERRSEPLTDIEVIFLSHFHGDHFMGMPFLFLEYVYMTERRDDLFIVGPPGVERKIEEFAQQCYPEVTREAGYRRRYIEAQPGADQYVNEVSFRAFPMKHVADELEPFGYRVHVGDKTVAYTGDTMLCDEIFELAQGAHALVLDCTYSEGGGPEHMGIDDVRVVRKRVAAETTIILTHLNGEPDIAGLENVIVAGDFGYYRFD</sequence>
<dbReference type="Pfam" id="PF12706">
    <property type="entry name" value="Lactamase_B_2"/>
    <property type="match status" value="1"/>
</dbReference>
<reference evidence="2" key="1">
    <citation type="journal article" date="2015" name="Nature">
        <title>Complex archaea that bridge the gap between prokaryotes and eukaryotes.</title>
        <authorList>
            <person name="Spang A."/>
            <person name="Saw J.H."/>
            <person name="Jorgensen S.L."/>
            <person name="Zaremba-Niedzwiedzka K."/>
            <person name="Martijn J."/>
            <person name="Lind A.E."/>
            <person name="van Eijk R."/>
            <person name="Schleper C."/>
            <person name="Guy L."/>
            <person name="Ettema T.J."/>
        </authorList>
    </citation>
    <scope>NUCLEOTIDE SEQUENCE</scope>
</reference>
<dbReference type="Gene3D" id="3.60.15.10">
    <property type="entry name" value="Ribonuclease Z/Hydroxyacylglutathione hydrolase-like"/>
    <property type="match status" value="1"/>
</dbReference>
<dbReference type="PANTHER" id="PTHR46018">
    <property type="entry name" value="ZINC PHOSPHODIESTERASE ELAC PROTEIN 1"/>
    <property type="match status" value="1"/>
</dbReference>
<dbReference type="InterPro" id="IPR001279">
    <property type="entry name" value="Metallo-B-lactamas"/>
</dbReference>
<proteinExistence type="predicted"/>
<evidence type="ECO:0000259" key="1">
    <source>
        <dbReference type="Pfam" id="PF12706"/>
    </source>
</evidence>
<comment type="caution">
    <text evidence="2">The sequence shown here is derived from an EMBL/GenBank/DDBJ whole genome shotgun (WGS) entry which is preliminary data.</text>
</comment>
<dbReference type="InterPro" id="IPR036866">
    <property type="entry name" value="RibonucZ/Hydroxyglut_hydro"/>
</dbReference>
<dbReference type="AlphaFoldDB" id="A0A0F9GTV6"/>
<dbReference type="SUPFAM" id="SSF56281">
    <property type="entry name" value="Metallo-hydrolase/oxidoreductase"/>
    <property type="match status" value="1"/>
</dbReference>
<name>A0A0F9GTV6_9ZZZZ</name>
<gene>
    <name evidence="2" type="ORF">LCGC14_2143720</name>
</gene>
<dbReference type="GO" id="GO:0042781">
    <property type="term" value="F:3'-tRNA processing endoribonuclease activity"/>
    <property type="evidence" value="ECO:0007669"/>
    <property type="project" value="TreeGrafter"/>
</dbReference>
<accession>A0A0F9GTV6</accession>
<organism evidence="2">
    <name type="scientific">marine sediment metagenome</name>
    <dbReference type="NCBI Taxonomy" id="412755"/>
    <lineage>
        <taxon>unclassified sequences</taxon>
        <taxon>metagenomes</taxon>
        <taxon>ecological metagenomes</taxon>
    </lineage>
</organism>
<dbReference type="EMBL" id="LAZR01027161">
    <property type="protein sequence ID" value="KKL66562.1"/>
    <property type="molecule type" value="Genomic_DNA"/>
</dbReference>
<dbReference type="PANTHER" id="PTHR46018:SF7">
    <property type="entry name" value="RIBONUCLEASE Z"/>
    <property type="match status" value="1"/>
</dbReference>
<evidence type="ECO:0000313" key="2">
    <source>
        <dbReference type="EMBL" id="KKL66562.1"/>
    </source>
</evidence>